<keyword evidence="1" id="KW-0472">Membrane</keyword>
<comment type="caution">
    <text evidence="2">The sequence shown here is derived from an EMBL/GenBank/DDBJ whole genome shotgun (WGS) entry which is preliminary data.</text>
</comment>
<dbReference type="Proteomes" id="UP001419268">
    <property type="component" value="Unassembled WGS sequence"/>
</dbReference>
<gene>
    <name evidence="2" type="ORF">Scep_013085</name>
</gene>
<reference evidence="2 3" key="1">
    <citation type="submission" date="2024-01" db="EMBL/GenBank/DDBJ databases">
        <title>Genome assemblies of Stephania.</title>
        <authorList>
            <person name="Yang L."/>
        </authorList>
    </citation>
    <scope>NUCLEOTIDE SEQUENCE [LARGE SCALE GENOMIC DNA]</scope>
    <source>
        <strain evidence="2">JXDWG</strain>
        <tissue evidence="2">Leaf</tissue>
    </source>
</reference>
<evidence type="ECO:0000313" key="3">
    <source>
        <dbReference type="Proteomes" id="UP001419268"/>
    </source>
</evidence>
<evidence type="ECO:0000256" key="1">
    <source>
        <dbReference type="SAM" id="Phobius"/>
    </source>
</evidence>
<dbReference type="EMBL" id="JBBNAG010000005">
    <property type="protein sequence ID" value="KAK9133557.1"/>
    <property type="molecule type" value="Genomic_DNA"/>
</dbReference>
<protein>
    <submittedName>
        <fullName evidence="2">Uncharacterized protein</fullName>
    </submittedName>
</protein>
<sequence length="88" mass="9714">MDLSIDTTGAKTGNKASRTPLCHLWWTLVLVTTSYIDLILHSLRMMKCLFLLHDACITGRIGLSFFIMFAVEGLHENTNAGGSSGERN</sequence>
<dbReference type="AlphaFoldDB" id="A0AAP0JGR6"/>
<name>A0AAP0JGR6_9MAGN</name>
<keyword evidence="1" id="KW-0812">Transmembrane</keyword>
<organism evidence="2 3">
    <name type="scientific">Stephania cephalantha</name>
    <dbReference type="NCBI Taxonomy" id="152367"/>
    <lineage>
        <taxon>Eukaryota</taxon>
        <taxon>Viridiplantae</taxon>
        <taxon>Streptophyta</taxon>
        <taxon>Embryophyta</taxon>
        <taxon>Tracheophyta</taxon>
        <taxon>Spermatophyta</taxon>
        <taxon>Magnoliopsida</taxon>
        <taxon>Ranunculales</taxon>
        <taxon>Menispermaceae</taxon>
        <taxon>Menispermoideae</taxon>
        <taxon>Cissampelideae</taxon>
        <taxon>Stephania</taxon>
    </lineage>
</organism>
<keyword evidence="1" id="KW-1133">Transmembrane helix</keyword>
<feature type="transmembrane region" description="Helical" evidence="1">
    <location>
        <begin position="24"/>
        <end position="43"/>
    </location>
</feature>
<evidence type="ECO:0000313" key="2">
    <source>
        <dbReference type="EMBL" id="KAK9133557.1"/>
    </source>
</evidence>
<keyword evidence="3" id="KW-1185">Reference proteome</keyword>
<proteinExistence type="predicted"/>
<accession>A0AAP0JGR6</accession>